<evidence type="ECO:0000313" key="12">
    <source>
        <dbReference type="EMBL" id="PKV10207.1"/>
    </source>
</evidence>
<comment type="catalytic activity">
    <reaction evidence="9">
        <text>ATP + H2O + (2R,4S)-2-methyl-2,3,3,4-tetrahydroxytetrahydrofuran-[AI-2-binding protein]Side 1 = ADP + phosphate + (2R,4S)-2-methyl-2,3,3,4-tetrahydroxytetrahydrofuranSide 2 + [AI-2-binding protein]Side 1.</text>
        <dbReference type="EC" id="7.6.2.13"/>
    </reaction>
</comment>
<comment type="subcellular location">
    <subcellularLocation>
        <location evidence="1">Cell inner membrane</location>
        <topology evidence="1">Peripheral membrane protein</topology>
    </subcellularLocation>
</comment>
<evidence type="ECO:0000256" key="4">
    <source>
        <dbReference type="ARBA" id="ARBA00019459"/>
    </source>
</evidence>
<sequence length="519" mass="56757">MQSSEETAGKIKPDAAVARSGRKHPRLSIDHLSKSFGGISALTDFSISLDEGEIRAIAGENGAGKSTLIKAITGVQPADTGSMELDGAKVWFSNAQEARNSGIAAVYQDPQLFPHLTVAENIFVGQYPIHGGRIDRGAMEKHAAQLLDKFGFNINPTYKVSQLSVAESEYVEIARAMSSDLKVLILDEPTSSLTLNEARSLYDAVKQLRDDTGASIIWISHRMEEIRDLVDSVTVMRDGRLVQTSRIEDITDDELIASMVGHPVHARDRLPVDHTADKVTLSVKGISSEDLFENISFDIHRGEILGLAGLVGSGRTEVAQAIFGINKINAGSVTLNGKDITNHSTRDIVDKGLIYLPENRDLEGVLPAMGVQDNITLPNLPKLSRAGLRRRKREREAGLKEKEYLQIKATMEQPVSSLSGGNRQKVALARWLERDPDVLILDEPTHGIDILTKTEVHDIIYRIAQEGRSVLVISSDMPELLEITDRIIVLSRGRQVAEFAAQDATQESILQAAVKSNEG</sequence>
<evidence type="ECO:0000256" key="1">
    <source>
        <dbReference type="ARBA" id="ARBA00004417"/>
    </source>
</evidence>
<dbReference type="Pfam" id="PF00005">
    <property type="entry name" value="ABC_tran"/>
    <property type="match status" value="2"/>
</dbReference>
<comment type="similarity">
    <text evidence="2">Belongs to the ABC transporter superfamily. AI-2 autoinducer porter (TC 3.A.1.2.8) family.</text>
</comment>
<dbReference type="GO" id="GO:0016887">
    <property type="term" value="F:ATP hydrolysis activity"/>
    <property type="evidence" value="ECO:0007669"/>
    <property type="project" value="InterPro"/>
</dbReference>
<evidence type="ECO:0000256" key="6">
    <source>
        <dbReference type="ARBA" id="ARBA00022840"/>
    </source>
</evidence>
<reference evidence="12 13" key="1">
    <citation type="submission" date="2017-10" db="EMBL/GenBank/DDBJ databases">
        <title>Bifidobacterium genomics.</title>
        <authorList>
            <person name="Lugli G.A."/>
            <person name="Milani C."/>
            <person name="Mancabelli L."/>
        </authorList>
    </citation>
    <scope>NUCLEOTIDE SEQUENCE [LARGE SCALE GENOMIC DNA]</scope>
    <source>
        <strain evidence="12 13">1460B</strain>
    </source>
</reference>
<comment type="subunit">
    <text evidence="3">The complex is composed of two ATP-binding proteins (LsrA), two transmembrane proteins (LsrC and LsrD) and a solute-binding protein (LsrB).</text>
</comment>
<feature type="domain" description="ABC transporter" evidence="11">
    <location>
        <begin position="27"/>
        <end position="263"/>
    </location>
</feature>
<dbReference type="AlphaFoldDB" id="A0A2N3RCL2"/>
<dbReference type="EC" id="7.6.2.13" evidence="8"/>
<feature type="domain" description="ABC transporter" evidence="11">
    <location>
        <begin position="264"/>
        <end position="517"/>
    </location>
</feature>
<evidence type="ECO:0000256" key="9">
    <source>
        <dbReference type="ARBA" id="ARBA00034076"/>
    </source>
</evidence>
<dbReference type="InterPro" id="IPR027417">
    <property type="entry name" value="P-loop_NTPase"/>
</dbReference>
<dbReference type="InterPro" id="IPR050107">
    <property type="entry name" value="ABC_carbohydrate_import_ATPase"/>
</dbReference>
<comment type="function">
    <text evidence="7">Part of the ABC transporter complex LsrABCD involved in autoinducer 2 (AI-2) import. Responsible for energy coupling to the transport system.</text>
</comment>
<dbReference type="EMBL" id="PCHJ01000008">
    <property type="protein sequence ID" value="PKV10207.1"/>
    <property type="molecule type" value="Genomic_DNA"/>
</dbReference>
<evidence type="ECO:0000256" key="8">
    <source>
        <dbReference type="ARBA" id="ARBA00023798"/>
    </source>
</evidence>
<keyword evidence="5" id="KW-0547">Nucleotide-binding</keyword>
<protein>
    <recommendedName>
        <fullName evidence="4">Autoinducer 2 import ATP-binding protein LsrA</fullName>
        <ecNumber evidence="8">7.6.2.13</ecNumber>
    </recommendedName>
</protein>
<keyword evidence="6 12" id="KW-0067">ATP-binding</keyword>
<dbReference type="GO" id="GO:0005886">
    <property type="term" value="C:plasma membrane"/>
    <property type="evidence" value="ECO:0007669"/>
    <property type="project" value="UniProtKB-SubCell"/>
</dbReference>
<name>A0A2N3RCL2_9BIFI</name>
<dbReference type="CDD" id="cd03215">
    <property type="entry name" value="ABC_Carb_Monos_II"/>
    <property type="match status" value="1"/>
</dbReference>
<dbReference type="CDD" id="cd03216">
    <property type="entry name" value="ABC_Carb_Monos_I"/>
    <property type="match status" value="1"/>
</dbReference>
<dbReference type="PROSITE" id="PS00211">
    <property type="entry name" value="ABC_TRANSPORTER_1"/>
    <property type="match status" value="1"/>
</dbReference>
<dbReference type="SMART" id="SM00382">
    <property type="entry name" value="AAA"/>
    <property type="match status" value="2"/>
</dbReference>
<accession>A0A2N3RCL2</accession>
<dbReference type="GO" id="GO:0005524">
    <property type="term" value="F:ATP binding"/>
    <property type="evidence" value="ECO:0007669"/>
    <property type="project" value="UniProtKB-KW"/>
</dbReference>
<dbReference type="PROSITE" id="PS50893">
    <property type="entry name" value="ABC_TRANSPORTER_2"/>
    <property type="match status" value="2"/>
</dbReference>
<proteinExistence type="inferred from homology"/>
<dbReference type="InterPro" id="IPR017871">
    <property type="entry name" value="ABC_transporter-like_CS"/>
</dbReference>
<evidence type="ECO:0000256" key="3">
    <source>
        <dbReference type="ARBA" id="ARBA00011262"/>
    </source>
</evidence>
<organism evidence="12 13">
    <name type="scientific">Bifidobacterium asteroides</name>
    <dbReference type="NCBI Taxonomy" id="1684"/>
    <lineage>
        <taxon>Bacteria</taxon>
        <taxon>Bacillati</taxon>
        <taxon>Actinomycetota</taxon>
        <taxon>Actinomycetes</taxon>
        <taxon>Bifidobacteriales</taxon>
        <taxon>Bifidobacteriaceae</taxon>
        <taxon>Bifidobacterium</taxon>
    </lineage>
</organism>
<evidence type="ECO:0000259" key="11">
    <source>
        <dbReference type="PROSITE" id="PS50893"/>
    </source>
</evidence>
<dbReference type="Proteomes" id="UP000233731">
    <property type="component" value="Unassembled WGS sequence"/>
</dbReference>
<evidence type="ECO:0000256" key="7">
    <source>
        <dbReference type="ARBA" id="ARBA00023747"/>
    </source>
</evidence>
<comment type="caution">
    <text evidence="12">The sequence shown here is derived from an EMBL/GenBank/DDBJ whole genome shotgun (WGS) entry which is preliminary data.</text>
</comment>
<dbReference type="InterPro" id="IPR003439">
    <property type="entry name" value="ABC_transporter-like_ATP-bd"/>
</dbReference>
<dbReference type="RefSeq" id="WP_101432024.1">
    <property type="nucleotide sequence ID" value="NZ_PCHJ01000008.1"/>
</dbReference>
<dbReference type="InterPro" id="IPR003593">
    <property type="entry name" value="AAA+_ATPase"/>
</dbReference>
<evidence type="ECO:0000256" key="2">
    <source>
        <dbReference type="ARBA" id="ARBA00009404"/>
    </source>
</evidence>
<dbReference type="Gene3D" id="3.40.50.300">
    <property type="entry name" value="P-loop containing nucleotide triphosphate hydrolases"/>
    <property type="match status" value="2"/>
</dbReference>
<dbReference type="PANTHER" id="PTHR43790:SF2">
    <property type="entry name" value="AUTOINDUCER 2 IMPORT ATP-BINDING PROTEIN LSRA"/>
    <property type="match status" value="1"/>
</dbReference>
<evidence type="ECO:0000313" key="13">
    <source>
        <dbReference type="Proteomes" id="UP000233731"/>
    </source>
</evidence>
<evidence type="ECO:0000256" key="10">
    <source>
        <dbReference type="SAM" id="MobiDB-lite"/>
    </source>
</evidence>
<evidence type="ECO:0000256" key="5">
    <source>
        <dbReference type="ARBA" id="ARBA00022741"/>
    </source>
</evidence>
<dbReference type="PANTHER" id="PTHR43790">
    <property type="entry name" value="CARBOHYDRATE TRANSPORT ATP-BINDING PROTEIN MG119-RELATED"/>
    <property type="match status" value="1"/>
</dbReference>
<dbReference type="SUPFAM" id="SSF52540">
    <property type="entry name" value="P-loop containing nucleoside triphosphate hydrolases"/>
    <property type="match status" value="2"/>
</dbReference>
<gene>
    <name evidence="12" type="ORF">CQR44_0353</name>
</gene>
<feature type="region of interest" description="Disordered" evidence="10">
    <location>
        <begin position="1"/>
        <end position="24"/>
    </location>
</feature>